<sequence length="130" mass="15432">MYEWLKDYQRLEQEIAYLEFNLEQNEAELKRWVHGDLAGVRLTADSDGAKVEDNIERIKSDLAFKREQLLKLIALVQTFKGLDNQILKMKYISGFTLEEIAEELNYSESHIRKRHADLMRTIRFVEDYCS</sequence>
<dbReference type="RefSeq" id="WP_381479727.1">
    <property type="nucleotide sequence ID" value="NZ_JBHTLT010000015.1"/>
</dbReference>
<reference evidence="3" key="1">
    <citation type="journal article" date="2019" name="Int. J. Syst. Evol. Microbiol.">
        <title>The Global Catalogue of Microorganisms (GCM) 10K type strain sequencing project: providing services to taxonomists for standard genome sequencing and annotation.</title>
        <authorList>
            <consortium name="The Broad Institute Genomics Platform"/>
            <consortium name="The Broad Institute Genome Sequencing Center for Infectious Disease"/>
            <person name="Wu L."/>
            <person name="Ma J."/>
        </authorList>
    </citation>
    <scope>NUCLEOTIDE SEQUENCE [LARGE SCALE GENOMIC DNA]</scope>
    <source>
        <strain evidence="3">CCUG 53915</strain>
    </source>
</reference>
<keyword evidence="3" id="KW-1185">Reference proteome</keyword>
<accession>A0ABW3TUI5</accession>
<gene>
    <name evidence="2" type="ORF">ACFQ38_02630</name>
</gene>
<evidence type="ECO:0000313" key="2">
    <source>
        <dbReference type="EMBL" id="MFD1204025.1"/>
    </source>
</evidence>
<dbReference type="InterPro" id="IPR013324">
    <property type="entry name" value="RNA_pol_sigma_r3/r4-like"/>
</dbReference>
<dbReference type="InterPro" id="IPR007630">
    <property type="entry name" value="RNA_pol_sigma70_r4"/>
</dbReference>
<protein>
    <submittedName>
        <fullName evidence="2">Sigma factor-like helix-turn-helix DNA-binding protein</fullName>
    </submittedName>
</protein>
<organism evidence="2 3">
    <name type="scientific">Sporosarcina contaminans</name>
    <dbReference type="NCBI Taxonomy" id="633403"/>
    <lineage>
        <taxon>Bacteria</taxon>
        <taxon>Bacillati</taxon>
        <taxon>Bacillota</taxon>
        <taxon>Bacilli</taxon>
        <taxon>Bacillales</taxon>
        <taxon>Caryophanaceae</taxon>
        <taxon>Sporosarcina</taxon>
    </lineage>
</organism>
<name>A0ABW3TUI5_9BACL</name>
<dbReference type="EMBL" id="JBHTLT010000015">
    <property type="protein sequence ID" value="MFD1204025.1"/>
    <property type="molecule type" value="Genomic_DNA"/>
</dbReference>
<evidence type="ECO:0000313" key="3">
    <source>
        <dbReference type="Proteomes" id="UP001597231"/>
    </source>
</evidence>
<dbReference type="Proteomes" id="UP001597231">
    <property type="component" value="Unassembled WGS sequence"/>
</dbReference>
<dbReference type="SUPFAM" id="SSF88659">
    <property type="entry name" value="Sigma3 and sigma4 domains of RNA polymerase sigma factors"/>
    <property type="match status" value="1"/>
</dbReference>
<proteinExistence type="predicted"/>
<feature type="domain" description="RNA polymerase sigma-70 region 4" evidence="1">
    <location>
        <begin position="85"/>
        <end position="123"/>
    </location>
</feature>
<comment type="caution">
    <text evidence="2">The sequence shown here is derived from an EMBL/GenBank/DDBJ whole genome shotgun (WGS) entry which is preliminary data.</text>
</comment>
<evidence type="ECO:0000259" key="1">
    <source>
        <dbReference type="Pfam" id="PF04545"/>
    </source>
</evidence>
<dbReference type="Gene3D" id="1.20.140.160">
    <property type="match status" value="1"/>
</dbReference>
<dbReference type="Pfam" id="PF04545">
    <property type="entry name" value="Sigma70_r4"/>
    <property type="match status" value="1"/>
</dbReference>